<keyword evidence="4" id="KW-1185">Reference proteome</keyword>
<dbReference type="Pfam" id="PF00582">
    <property type="entry name" value="Usp"/>
    <property type="match status" value="1"/>
</dbReference>
<comment type="similarity">
    <text evidence="1">Belongs to the universal stress protein A family.</text>
</comment>
<feature type="domain" description="UspA" evidence="2">
    <location>
        <begin position="5"/>
        <end position="127"/>
    </location>
</feature>
<comment type="caution">
    <text evidence="3">The sequence shown here is derived from an EMBL/GenBank/DDBJ whole genome shotgun (WGS) entry which is preliminary data.</text>
</comment>
<evidence type="ECO:0000313" key="3">
    <source>
        <dbReference type="EMBL" id="MFD2564352.1"/>
    </source>
</evidence>
<dbReference type="InterPro" id="IPR006015">
    <property type="entry name" value="Universal_stress_UspA"/>
</dbReference>
<dbReference type="PRINTS" id="PR01438">
    <property type="entry name" value="UNVRSLSTRESS"/>
</dbReference>
<dbReference type="Proteomes" id="UP001597319">
    <property type="component" value="Unassembled WGS sequence"/>
</dbReference>
<protein>
    <submittedName>
        <fullName evidence="3">Universal stress protein</fullName>
    </submittedName>
</protein>
<accession>A0ABW5LLP7</accession>
<dbReference type="SUPFAM" id="SSF52402">
    <property type="entry name" value="Adenine nucleotide alpha hydrolases-like"/>
    <property type="match status" value="2"/>
</dbReference>
<dbReference type="RefSeq" id="WP_378294189.1">
    <property type="nucleotide sequence ID" value="NZ_JBHULE010000019.1"/>
</dbReference>
<evidence type="ECO:0000256" key="1">
    <source>
        <dbReference type="ARBA" id="ARBA00008791"/>
    </source>
</evidence>
<reference evidence="4" key="1">
    <citation type="journal article" date="2019" name="Int. J. Syst. Evol. Microbiol.">
        <title>The Global Catalogue of Microorganisms (GCM) 10K type strain sequencing project: providing services to taxonomists for standard genome sequencing and annotation.</title>
        <authorList>
            <consortium name="The Broad Institute Genomics Platform"/>
            <consortium name="The Broad Institute Genome Sequencing Center for Infectious Disease"/>
            <person name="Wu L."/>
            <person name="Ma J."/>
        </authorList>
    </citation>
    <scope>NUCLEOTIDE SEQUENCE [LARGE SCALE GENOMIC DNA]</scope>
    <source>
        <strain evidence="4">KCTC 52274</strain>
    </source>
</reference>
<dbReference type="EMBL" id="JBHULE010000019">
    <property type="protein sequence ID" value="MFD2564352.1"/>
    <property type="molecule type" value="Genomic_DNA"/>
</dbReference>
<dbReference type="PANTHER" id="PTHR46268">
    <property type="entry name" value="STRESS RESPONSE PROTEIN NHAX"/>
    <property type="match status" value="1"/>
</dbReference>
<sequence length="262" mass="29675">MKDITKIIVPFDTSTTTESALEYAINFAGDDKSIEILLTHISDMSEDISIYSILDERIAQIKKDNPYFRGTLNSVIKSGDLVENILETQKEFQADLVIMGTKGAENESEITNTSKLILEADFPVIAIPETSKEFEVKKIALVLGQKEIDDASVLETLLDIARRFHSQVHVLTICNEDGCYGYTPADEKNENAIEYYLENFYSHHTFQENTDIEKGIFEYIKDKEIDLLAILPRNHAKKNEPSEGRLTKLLTLHTDIPLLTID</sequence>
<dbReference type="InterPro" id="IPR006016">
    <property type="entry name" value="UspA"/>
</dbReference>
<dbReference type="CDD" id="cd00293">
    <property type="entry name" value="USP-like"/>
    <property type="match status" value="1"/>
</dbReference>
<evidence type="ECO:0000259" key="2">
    <source>
        <dbReference type="Pfam" id="PF00582"/>
    </source>
</evidence>
<name>A0ABW5LLP7_9FLAO</name>
<dbReference type="Gene3D" id="3.40.50.12370">
    <property type="match status" value="1"/>
</dbReference>
<gene>
    <name evidence="3" type="ORF">ACFSR1_16850</name>
</gene>
<proteinExistence type="inferred from homology"/>
<dbReference type="PANTHER" id="PTHR46268:SF6">
    <property type="entry name" value="UNIVERSAL STRESS PROTEIN UP12"/>
    <property type="match status" value="1"/>
</dbReference>
<evidence type="ECO:0000313" key="4">
    <source>
        <dbReference type="Proteomes" id="UP001597319"/>
    </source>
</evidence>
<organism evidence="3 4">
    <name type="scientific">Aquimarina rubra</name>
    <dbReference type="NCBI Taxonomy" id="1920033"/>
    <lineage>
        <taxon>Bacteria</taxon>
        <taxon>Pseudomonadati</taxon>
        <taxon>Bacteroidota</taxon>
        <taxon>Flavobacteriia</taxon>
        <taxon>Flavobacteriales</taxon>
        <taxon>Flavobacteriaceae</taxon>
        <taxon>Aquimarina</taxon>
    </lineage>
</organism>